<dbReference type="EMBL" id="JBCGBO010000006">
    <property type="protein sequence ID" value="KAK9192718.1"/>
    <property type="molecule type" value="Genomic_DNA"/>
</dbReference>
<evidence type="ECO:0000256" key="1">
    <source>
        <dbReference type="SAM" id="MobiDB-lite"/>
    </source>
</evidence>
<keyword evidence="4" id="KW-1185">Reference proteome</keyword>
<keyword evidence="2" id="KW-0472">Membrane</keyword>
<organism evidence="3 4">
    <name type="scientific">Citrus x changshan-huyou</name>
    <dbReference type="NCBI Taxonomy" id="2935761"/>
    <lineage>
        <taxon>Eukaryota</taxon>
        <taxon>Viridiplantae</taxon>
        <taxon>Streptophyta</taxon>
        <taxon>Embryophyta</taxon>
        <taxon>Tracheophyta</taxon>
        <taxon>Spermatophyta</taxon>
        <taxon>Magnoliopsida</taxon>
        <taxon>eudicotyledons</taxon>
        <taxon>Gunneridae</taxon>
        <taxon>Pentapetalae</taxon>
        <taxon>rosids</taxon>
        <taxon>malvids</taxon>
        <taxon>Sapindales</taxon>
        <taxon>Rutaceae</taxon>
        <taxon>Aurantioideae</taxon>
        <taxon>Citrus</taxon>
    </lineage>
</organism>
<dbReference type="PANTHER" id="PTHR37254">
    <property type="entry name" value="OS01G0100500 PROTEIN"/>
    <property type="match status" value="1"/>
</dbReference>
<evidence type="ECO:0000313" key="4">
    <source>
        <dbReference type="Proteomes" id="UP001428341"/>
    </source>
</evidence>
<gene>
    <name evidence="3" type="ORF">WN944_003411</name>
</gene>
<feature type="transmembrane region" description="Helical" evidence="2">
    <location>
        <begin position="135"/>
        <end position="159"/>
    </location>
</feature>
<feature type="compositionally biased region" description="Polar residues" evidence="1">
    <location>
        <begin position="483"/>
        <end position="508"/>
    </location>
</feature>
<feature type="transmembrane region" description="Helical" evidence="2">
    <location>
        <begin position="70"/>
        <end position="90"/>
    </location>
</feature>
<feature type="region of interest" description="Disordered" evidence="1">
    <location>
        <begin position="479"/>
        <end position="549"/>
    </location>
</feature>
<evidence type="ECO:0000313" key="3">
    <source>
        <dbReference type="EMBL" id="KAK9192718.1"/>
    </source>
</evidence>
<comment type="caution">
    <text evidence="3">The sequence shown here is derived from an EMBL/GenBank/DDBJ whole genome shotgun (WGS) entry which is preliminary data.</text>
</comment>
<accession>A0AAP0QHK0</accession>
<name>A0AAP0QHK0_9ROSI</name>
<feature type="transmembrane region" description="Helical" evidence="2">
    <location>
        <begin position="389"/>
        <end position="409"/>
    </location>
</feature>
<dbReference type="AlphaFoldDB" id="A0AAP0QHK0"/>
<protein>
    <submittedName>
        <fullName evidence="3">Uncharacterized protein</fullName>
    </submittedName>
</protein>
<proteinExistence type="predicted"/>
<dbReference type="Proteomes" id="UP001428341">
    <property type="component" value="Unassembled WGS sequence"/>
</dbReference>
<keyword evidence="2" id="KW-1133">Transmembrane helix</keyword>
<feature type="compositionally biased region" description="Polar residues" evidence="1">
    <location>
        <begin position="528"/>
        <end position="537"/>
    </location>
</feature>
<evidence type="ECO:0000256" key="2">
    <source>
        <dbReference type="SAM" id="Phobius"/>
    </source>
</evidence>
<feature type="compositionally biased region" description="Basic and acidic residues" evidence="1">
    <location>
        <begin position="509"/>
        <end position="522"/>
    </location>
</feature>
<dbReference type="PANTHER" id="PTHR37254:SF1">
    <property type="entry name" value="OS01G0100500 PROTEIN"/>
    <property type="match status" value="1"/>
</dbReference>
<keyword evidence="2" id="KW-0812">Transmembrane</keyword>
<sequence length="646" mass="72775">MGCPSNGIRYNGSLCACPPGQLYNGTRKSCVLFGERSLISTDAGIDYYGVSFPETLFAYDSIKKFSQSQAVFLEATLVMLLSWLVCCFFLRFTKLGDGRTIWFRLRWWISRLDICYATRHWLDDQKVVMKRKTELGGTFSIASWMLFIGLFAALLYQIISKRTIEVHNVRATNAPDLASFINDLEFNITTVSSMTCLNLRGLGTLVTGTPGSVDFRTAPLSNFADYACHNTSFGPTLSFKCSNCHRINDYTYISWQFVDIPNNPAIAVGFRFNVTAKTNARKKHLSFVSGTLKNASTSDDRPVTFRGKDANILKFNLFPRLYHNLNDLRLLQPLFHEFLPGSFFRETNTLQASLQSSNDGLINTTLLINYLSAYVVEIENRNIIGPVSFVADLGGLYCFSIGIFFYLLVQCEYRIKKLRTEDSILRAIKNRRKAQDRWDKLRKYVTYTWGCKTLHDDYNNAKDGSACCNLRVPSLHHDGSLRKSVSSQKGRQRSSLDSISFNKKVTSSSEKRATREGTHTLDEESGVAGTTSNTEGRLSNARGEPKQNPEMLGFANTGKKHFHHPDVGVAIKPQAFSHGDDYIIPPPPPLVLKDDSEIEMSDIQKNFQRLYDYNMMLRDKLVVTQSSLHALAAMSTSPVSESQTQT</sequence>
<reference evidence="3 4" key="1">
    <citation type="submission" date="2024-05" db="EMBL/GenBank/DDBJ databases">
        <title>Haplotype-resolved chromosome-level genome assembly of Huyou (Citrus changshanensis).</title>
        <authorList>
            <person name="Miao C."/>
            <person name="Chen W."/>
            <person name="Wu Y."/>
            <person name="Wang L."/>
            <person name="Zhao S."/>
            <person name="Grierson D."/>
            <person name="Xu C."/>
            <person name="Chen K."/>
        </authorList>
    </citation>
    <scope>NUCLEOTIDE SEQUENCE [LARGE SCALE GENOMIC DNA]</scope>
    <source>
        <strain evidence="3">01-14</strain>
        <tissue evidence="3">Leaf</tissue>
    </source>
</reference>